<evidence type="ECO:0000313" key="1">
    <source>
        <dbReference type="EMBL" id="CAG7727281.1"/>
    </source>
</evidence>
<protein>
    <submittedName>
        <fullName evidence="1">Uncharacterized protein</fullName>
    </submittedName>
</protein>
<proteinExistence type="predicted"/>
<accession>A0A8J2P7Q6</accession>
<feature type="non-terminal residue" evidence="1">
    <location>
        <position position="1"/>
    </location>
</feature>
<dbReference type="EMBL" id="CAJVCH010146390">
    <property type="protein sequence ID" value="CAG7727281.1"/>
    <property type="molecule type" value="Genomic_DNA"/>
</dbReference>
<comment type="caution">
    <text evidence="1">The sequence shown here is derived from an EMBL/GenBank/DDBJ whole genome shotgun (WGS) entry which is preliminary data.</text>
</comment>
<evidence type="ECO:0000313" key="2">
    <source>
        <dbReference type="Proteomes" id="UP000708208"/>
    </source>
</evidence>
<reference evidence="1" key="1">
    <citation type="submission" date="2021-06" db="EMBL/GenBank/DDBJ databases">
        <authorList>
            <person name="Hodson N. C."/>
            <person name="Mongue J. A."/>
            <person name="Jaron S. K."/>
        </authorList>
    </citation>
    <scope>NUCLEOTIDE SEQUENCE</scope>
</reference>
<sequence>GERHTVVSVYCSNSRYGQESDGTALPWGKFDGRFCGIPLWAGKYLFQGLFLYKII</sequence>
<gene>
    <name evidence="1" type="ORF">AFUS01_LOCUS16132</name>
</gene>
<dbReference type="AlphaFoldDB" id="A0A8J2P7Q6"/>
<keyword evidence="2" id="KW-1185">Reference proteome</keyword>
<name>A0A8J2P7Q6_9HEXA</name>
<dbReference type="Proteomes" id="UP000708208">
    <property type="component" value="Unassembled WGS sequence"/>
</dbReference>
<organism evidence="1 2">
    <name type="scientific">Allacma fusca</name>
    <dbReference type="NCBI Taxonomy" id="39272"/>
    <lineage>
        <taxon>Eukaryota</taxon>
        <taxon>Metazoa</taxon>
        <taxon>Ecdysozoa</taxon>
        <taxon>Arthropoda</taxon>
        <taxon>Hexapoda</taxon>
        <taxon>Collembola</taxon>
        <taxon>Symphypleona</taxon>
        <taxon>Sminthuridae</taxon>
        <taxon>Allacma</taxon>
    </lineage>
</organism>